<feature type="compositionally biased region" description="Polar residues" evidence="1">
    <location>
        <begin position="1736"/>
        <end position="1748"/>
    </location>
</feature>
<evidence type="ECO:0000313" key="4">
    <source>
        <dbReference type="EMBL" id="EAS03268.3"/>
    </source>
</evidence>
<feature type="region of interest" description="Disordered" evidence="1">
    <location>
        <begin position="3105"/>
        <end position="3128"/>
    </location>
</feature>
<feature type="domain" description="BEACH" evidence="2">
    <location>
        <begin position="3526"/>
        <end position="3813"/>
    </location>
</feature>
<organism evidence="4 5">
    <name type="scientific">Tetrahymena thermophila (strain SB210)</name>
    <dbReference type="NCBI Taxonomy" id="312017"/>
    <lineage>
        <taxon>Eukaryota</taxon>
        <taxon>Sar</taxon>
        <taxon>Alveolata</taxon>
        <taxon>Ciliophora</taxon>
        <taxon>Intramacronucleata</taxon>
        <taxon>Oligohymenophorea</taxon>
        <taxon>Hymenostomatida</taxon>
        <taxon>Tetrahymenina</taxon>
        <taxon>Tetrahymenidae</taxon>
        <taxon>Tetrahymena</taxon>
    </lineage>
</organism>
<feature type="compositionally biased region" description="Polar residues" evidence="1">
    <location>
        <begin position="3110"/>
        <end position="3125"/>
    </location>
</feature>
<sequence>MQKISKDLSFLMKESKYKLEKTKMVDEDVNLDVSYIKSGKFKNFSAFQNHIYMFIEDYRNMLIAEEEKREMLSAAPTPSAFQISIANPNNQNGGLAQSKSLQMDKDMNQSKFSSNNFNNNSKLLTSDYDYMENEKFDDQYDQMIVKIEQYMRICREQKYEVKEASLIHMLNYIFYYRPVGLELDQDILVKIAESFETYVANLLICELSYYEKCEDSRYAHLFPNGLQNRDSNQFSQGNSNNRNTNYLAQDENSFENNAANNNGNSSKQMIAFDFIQQETLWEYISFYALYIFKKKKSENKINNNNNQQMLQKMVYSFLQLCIFKFKAQEQAKIREPTLKLIEHVFLKSYLHEEFIVLNNFIFLRYLLLIQFRNRGLLQDILNRVISKYKIQIPFFIEKIYSLYCENDYIQNIILFLNECWWQITERDVRTELFERVLVSTQTRIYTQEDRQQFILDVKEKLRISNEDDIFYPCISNEDYCALYSQQQIEQSICQLFKANKENLILQYQYYIIKYILNNQNEQILANKITRNFSRQKEINKRVIQMIFNEMKSDNAKYCLKLLYVVYKKIFMNNEWQDLKHTLFLSYPFLLMKQLDKKQEEETQEKIRQSYLNRENSAIKRSDEEQRQQNISNLQQVRLKKNIKSIQTKQKENIFTNSYLVETPQLSKYSPISKALENQQRRILFLLRLGFTIIEQRESNIIEEAKFESLFFSNTISDYLPFEEGNESNTQFLFFNEFFPIILKIIDQYKMLDNNKIIILEISKIIGYLNQIKQNAFTIKEFPILISQIKLYPENIQNNLIDLIVSMSLENGEAYYKLVEENFLKESEYNHLNNLSKLKFNSESYERKFDSVKNIRIKIPYAFQFVFKLINNRALTREATLIFLILLKKISKLEYNQVNLQCCISQILKIIKQNNDPDIQKLLFNVLEQLSLNMNVQTLSKLMKFFRPLNQDKRQIFSDKDQNDEETSNSFSLIPQIAMQNISSINSENKSLNYETSYENLKNNYLEILSLLKKLCNRNLQAVYTNNSFYLDFSKKSFISANNLGQFSNDNFSFIITFRLHEFEDNIQGSQQQYILQIQSDKSEKEQCSLEILIEKSSRDNNYGICIRYKESDILKSKSSNLDSSLINQDNQIKQQDFFKVDLESNKWYLLGICYTNKPPNNNYQAGRFYLFLNGNQVFYSGTNKFDLQKLKNLDQLFLGNDESKKQGLQGQISNFFMSNSFMEGKDIFQMFQFYQEGRISNYPNYFESIRFVLQLNISAFQNKELISTQEVNNGLECQEKEKLERGNFLSKLFSKSQKQIRQTKFISVQAGGNLFYIQKMTLVEACLQVGNIDIFLFIIQIVAKNQDFTHKQSNEIVADIFNLLSEFYLRYREYLETLEKQRLENFTSDKCEKFLDFNDDLKIFLQDDGFRIISKLLYDFITMKKGCEVFLVQWLVRFLETLKPQQELFFQGVHDIIMNMEIWCLASKKIQEKVLEWVLSNVKQNLQLKKYLLEKEYFQKIFLFQNSMMFHSERGDEQEYMRSRLNDVILILIQQSETDKTGENFGKLIEIFYQFFVFTLYDEKIKSVKLKRISEFLEMFEKILKSPKMTIQNLKKIIYIKYNFPQSDNMKIQEVSILNIWQTILQQIKQQKISYDSQQNQTNQQIITKILKNLKRILEVKEKLQAKIENYFGKTHFFYQDLEKIMLDLSDMLFCNESSLEISQGKKGQYQVNRNSQVQQNSSEKRYFQISRDSGENSSQNRDTQYRNTTFSSSNESYFLEYKDDKETQEQLYIDILSACINFDQPSMRLSLLLKILDANIERIDKQSRDKLFRMYISKSDTPSMLKSINFYPEFVKFISKLMKLDRVYFNQISAKYLAYKLSYELDDFLQALVSYEINGFIYTILNFLDEGLKIILNPDLSDKYGAYIKVQGDEASDERKTYTIFRVLSILEDMLIIKSQILMKPVTSHNKLRKSTTIENSQSSRTSISHLTDQQQYQNEIKLFSASNNYVSPEFYSYGQSSQSPPHFTLPFLQLVQQHTTPNLNTQEQALNNTSNEQEYLKQQQNSTVFLSIFMQCFEYLKEQEIIYSTIPQILQQKEKIKILDNESSLFQGILGIKNMNNVDNYKKNSESSNGEKESKGNLKSNLNLIFNADGIQKSTQKTSHIGSQVKAGGMMRLVTNFLFQFIKKCEFEEDFIQALNLLQSFIFDLKPNTEQIGDNNVKFLQNRFIKFPFCVQREEDLMYYYIRQYLFCSLLHLVKNLKHNRLTSVPYKNFSNSNINLTNNNSCEQTPQNERLYTIQEVDSMQGSVKVFTRLGLNSQSSNNTYNEKTPRPSQQALQLSQQLSLPLNKEFSAEFEDKQSRATTSNNTKYSSKKSLEQITEAPFEEKLNKINLSLPLDQNVNLDENQNGLEVQEAPDNEFGFYNRKKEQIQYQSFGGNQAIVCQNNHSIIESEKKKSDIHLLSPNILRKKSDSILQTKSPNLGSMLGTDENDNSQTKTSQYRKRSSKIGEDEEEQKGSLEIEQSSKNNDFKNEQSEKEIQNHQTKEDLVKIKSQNSNEDTNDQQKNQILKQNSYELDKNNKDRAIHSDLSLDNQSIGSLSPLTAKQKIIQSKEKFINNSNNNKEINTLQLNISTPQNIQNGFNNYSFNQALAKSMSNNQMNNNNNNNNNQNDASINQMIRSKSISNEGLEADFFLSKTPSQKQQPQLLGLQSLKNNLNNSHIDHQQNTPRLNSLSYLAEHTLGQISHISQKDHQYDFAIEQQQIEKLERDIQNIKVFKELLLFINEFMIQNGNYILYKYKQAAFLQQFLSEFNSQKTQSIPKMNSIHSDYSAEGGNSSSSQQHLVLYQGEERNKQTKIKEKIIKIERGINEKIKAIQVFQQYYNIIPQNFNENIYTQIKKYLNQSKSLCPEYNMYLRSIEKILEICENSQVSNQLQSLNQLNEFFKNDSYILSKNFLQVFHRDCYYSIKLVERIRQYQADNSSTSNKSTPKSSQMKQIKDYEQLFQKVTEKCLLKIKSKHKEEKWLQNKVVSKWDNQLKNMVSQKGIWFQREKQNGEVFYKLRRYQDDFGRRFFIGPDLSKTDGFYSSPSRRNKASHLLNHKSINIPSLECLDQQQQQFVQRQSLQHSKYQQKSPNDSLISQKENDDENIDLYGIQAKDQSFEQNEMPKPREAYKSKYYQSQKKSSSDNMLSEIQTNLENKIYSDQKEIQQFSEGIYEDDSQDNYRESTQLQENSQLRGLLGTNAIISKRRNGYTEKADFIKENSSSQNQEEKQQLRMKFFRSPKPRSKTVADTAIGNSQESYKKYMQEKYHPTQEQIEQSEITPKRPSKNKYDEQMEKVILKQQNNLQVNNIENLKIECEYITLKCSYYGYVVINEEHINFICQENKQRPTEHIYTLYGSHIDSLSYKKLKKKIQMIDILSIHSRRFNMKEIAIEIFTNNSKTYYFNFYNQRQRGYFFDKIEMIKQNNQNMIEKLQKNNTHLGVSSQQNERQNDSESNSSDSNYQEKQRMQQYENEFSQNNKEYNAKKLNNAERIKNIELVINRVDHFKQKKFTEKWKKGELSNFDYLILVNQYSSRSFNDITQYPIFPWIFNRYDKQDIDLNNPAHYRDLQKPVGALNPERLEEFQKRYQSSYSNDFSSAYFYSSHYCSQAFIYNYLIRLEPFTKLHFDFMAKKFDCPQRLFYSIPNTWYSCLTNANDLRELIPEFFYLPEFLKPKPHLQLGNLPNGKSINSVELPNWANNPEHFIAIHRKGLESPYVSKNLGKWIDLIFGTKQRSYEDNNIFPDCCYQEFIFSRTQNDNVQQIIQMSMSILVGQCPCQIFNLPHDYKSILQIEEDINLRSFDFKEQELEGPFKNKTIIGFFQIGKNIYIYDTQNQIYSIRTNHLMKNFNRRIFKDKNIQNEYEFKERGINTNYQLNNIMYSFNEQIMFVGGFQDSSFRIYKDLKQIQKIHYHKKPISIIRGSDKHNLVFCTSEDLRISVWDVQKESGYKLQHLFYIYGHNQQIKTICLSDSQKIIFSTDKDRVCLIHSYKGKFLNSFAMRHVESDDFATLSCFSPDCSQIFLSSFFNKIQLYNLNGELLFDYSYKSKILNNIIQVDFFLETSILICTQTGQVNILQDYHKYISNKNDIIVDQQQFFFKSISKQTNLDITAFVNLSDKSDYDILCITKSGIFKAFKKQAIKEK</sequence>
<dbReference type="InterPro" id="IPR011993">
    <property type="entry name" value="PH-like_dom_sf"/>
</dbReference>
<dbReference type="SUPFAM" id="SSF50978">
    <property type="entry name" value="WD40 repeat-like"/>
    <property type="match status" value="1"/>
</dbReference>
<feature type="compositionally biased region" description="Basic and acidic residues" evidence="1">
    <location>
        <begin position="2511"/>
        <end position="2530"/>
    </location>
</feature>
<dbReference type="Proteomes" id="UP000009168">
    <property type="component" value="Unassembled WGS sequence"/>
</dbReference>
<dbReference type="PROSITE" id="PS50197">
    <property type="entry name" value="BEACH"/>
    <property type="match status" value="1"/>
</dbReference>
<evidence type="ECO:0000259" key="2">
    <source>
        <dbReference type="PROSITE" id="PS50197"/>
    </source>
</evidence>
<evidence type="ECO:0000259" key="3">
    <source>
        <dbReference type="PROSITE" id="PS51783"/>
    </source>
</evidence>
<dbReference type="Gene3D" id="1.10.1540.10">
    <property type="entry name" value="BEACH domain"/>
    <property type="match status" value="1"/>
</dbReference>
<dbReference type="PROSITE" id="PS51783">
    <property type="entry name" value="PH_BEACH"/>
    <property type="match status" value="1"/>
</dbReference>
<dbReference type="OrthoDB" id="26681at2759"/>
<dbReference type="PANTHER" id="PTHR13743">
    <property type="entry name" value="BEIGE/BEACH-RELATED"/>
    <property type="match status" value="1"/>
</dbReference>
<dbReference type="SUPFAM" id="SSF81837">
    <property type="entry name" value="BEACH domain"/>
    <property type="match status" value="1"/>
</dbReference>
<dbReference type="InterPro" id="IPR036322">
    <property type="entry name" value="WD40_repeat_dom_sf"/>
</dbReference>
<dbReference type="InterPro" id="IPR015943">
    <property type="entry name" value="WD40/YVTN_repeat-like_dom_sf"/>
</dbReference>
<feature type="region of interest" description="Disordered" evidence="1">
    <location>
        <begin position="2455"/>
        <end position="2530"/>
    </location>
</feature>
<dbReference type="KEGG" id="tet:TTHERM_00537030"/>
<dbReference type="InterPro" id="IPR050865">
    <property type="entry name" value="BEACH_Domain"/>
</dbReference>
<protein>
    <submittedName>
        <fullName evidence="4">Beige/BEACH domain protein</fullName>
    </submittedName>
</protein>
<dbReference type="PANTHER" id="PTHR13743:SF112">
    <property type="entry name" value="BEACH DOMAIN-CONTAINING PROTEIN"/>
    <property type="match status" value="1"/>
</dbReference>
<dbReference type="Gene3D" id="2.30.29.30">
    <property type="entry name" value="Pleckstrin-homology domain (PH domain)/Phosphotyrosine-binding domain (PTB)"/>
    <property type="match status" value="1"/>
</dbReference>
<gene>
    <name evidence="4" type="ORF">TTHERM_00537030</name>
</gene>
<dbReference type="eggNOG" id="KOG1787">
    <property type="taxonomic scope" value="Eukaryota"/>
</dbReference>
<dbReference type="InterPro" id="IPR036372">
    <property type="entry name" value="BEACH_dom_sf"/>
</dbReference>
<feature type="compositionally biased region" description="Polar residues" evidence="1">
    <location>
        <begin position="2456"/>
        <end position="2465"/>
    </location>
</feature>
<feature type="domain" description="BEACH-type PH" evidence="3">
    <location>
        <begin position="3332"/>
        <end position="3446"/>
    </location>
</feature>
<dbReference type="CDD" id="cd06071">
    <property type="entry name" value="Beach"/>
    <property type="match status" value="1"/>
</dbReference>
<dbReference type="EMBL" id="GG662495">
    <property type="protein sequence ID" value="EAS03268.3"/>
    <property type="molecule type" value="Genomic_DNA"/>
</dbReference>
<dbReference type="SMART" id="SM00320">
    <property type="entry name" value="WD40"/>
    <property type="match status" value="2"/>
</dbReference>
<proteinExistence type="predicted"/>
<reference evidence="5" key="1">
    <citation type="journal article" date="2006" name="PLoS Biol.">
        <title>Macronuclear genome sequence of the ciliate Tetrahymena thermophila, a model eukaryote.</title>
        <authorList>
            <person name="Eisen J.A."/>
            <person name="Coyne R.S."/>
            <person name="Wu M."/>
            <person name="Wu D."/>
            <person name="Thiagarajan M."/>
            <person name="Wortman J.R."/>
            <person name="Badger J.H."/>
            <person name="Ren Q."/>
            <person name="Amedeo P."/>
            <person name="Jones K.M."/>
            <person name="Tallon L.J."/>
            <person name="Delcher A.L."/>
            <person name="Salzberg S.L."/>
            <person name="Silva J.C."/>
            <person name="Haas B.J."/>
            <person name="Majoros W.H."/>
            <person name="Farzad M."/>
            <person name="Carlton J.M."/>
            <person name="Smith R.K. Jr."/>
            <person name="Garg J."/>
            <person name="Pearlman R.E."/>
            <person name="Karrer K.M."/>
            <person name="Sun L."/>
            <person name="Manning G."/>
            <person name="Elde N.C."/>
            <person name="Turkewitz A.P."/>
            <person name="Asai D.J."/>
            <person name="Wilkes D.E."/>
            <person name="Wang Y."/>
            <person name="Cai H."/>
            <person name="Collins K."/>
            <person name="Stewart B.A."/>
            <person name="Lee S.R."/>
            <person name="Wilamowska K."/>
            <person name="Weinberg Z."/>
            <person name="Ruzzo W.L."/>
            <person name="Wloga D."/>
            <person name="Gaertig J."/>
            <person name="Frankel J."/>
            <person name="Tsao C.-C."/>
            <person name="Gorovsky M.A."/>
            <person name="Keeling P.J."/>
            <person name="Waller R.F."/>
            <person name="Patron N.J."/>
            <person name="Cherry J.M."/>
            <person name="Stover N.A."/>
            <person name="Krieger C.J."/>
            <person name="del Toro C."/>
            <person name="Ryder H.F."/>
            <person name="Williamson S.C."/>
            <person name="Barbeau R.A."/>
            <person name="Hamilton E.P."/>
            <person name="Orias E."/>
        </authorList>
    </citation>
    <scope>NUCLEOTIDE SEQUENCE [LARGE SCALE GENOMIC DNA]</scope>
    <source>
        <strain evidence="5">SB210</strain>
    </source>
</reference>
<dbReference type="SMART" id="SM01026">
    <property type="entry name" value="Beach"/>
    <property type="match status" value="1"/>
</dbReference>
<dbReference type="InterPro" id="IPR023362">
    <property type="entry name" value="PH-BEACH_dom"/>
</dbReference>
<feature type="region of interest" description="Disordered" evidence="1">
    <location>
        <begin position="1714"/>
        <end position="1748"/>
    </location>
</feature>
<dbReference type="InterPro" id="IPR013320">
    <property type="entry name" value="ConA-like_dom_sf"/>
</dbReference>
<dbReference type="Gene3D" id="2.130.10.10">
    <property type="entry name" value="YVTN repeat-like/Quinoprotein amine dehydrogenase"/>
    <property type="match status" value="1"/>
</dbReference>
<accession>I7MA26</accession>
<keyword evidence="5" id="KW-1185">Reference proteome</keyword>
<dbReference type="Pfam" id="PF02138">
    <property type="entry name" value="Beach"/>
    <property type="match status" value="1"/>
</dbReference>
<dbReference type="Pfam" id="PF14844">
    <property type="entry name" value="PH_BEACH"/>
    <property type="match status" value="1"/>
</dbReference>
<dbReference type="SUPFAM" id="SSF49899">
    <property type="entry name" value="Concanavalin A-like lectins/glucanases"/>
    <property type="match status" value="1"/>
</dbReference>
<evidence type="ECO:0000313" key="5">
    <source>
        <dbReference type="Proteomes" id="UP000009168"/>
    </source>
</evidence>
<dbReference type="SUPFAM" id="SSF50729">
    <property type="entry name" value="PH domain-like"/>
    <property type="match status" value="1"/>
</dbReference>
<name>I7MA26_TETTS</name>
<dbReference type="InterPro" id="IPR000409">
    <property type="entry name" value="BEACH_dom"/>
</dbReference>
<dbReference type="InterPro" id="IPR001680">
    <property type="entry name" value="WD40_rpt"/>
</dbReference>
<dbReference type="InParanoid" id="I7MA26"/>
<feature type="compositionally biased region" description="Low complexity" evidence="1">
    <location>
        <begin position="3469"/>
        <end position="3487"/>
    </location>
</feature>
<feature type="region of interest" description="Disordered" evidence="1">
    <location>
        <begin position="3467"/>
        <end position="3497"/>
    </location>
</feature>
<dbReference type="GeneID" id="7826610"/>
<evidence type="ECO:0000256" key="1">
    <source>
        <dbReference type="SAM" id="MobiDB-lite"/>
    </source>
</evidence>
<dbReference type="RefSeq" id="XP_001023513.3">
    <property type="nucleotide sequence ID" value="XM_001023513.3"/>
</dbReference>